<dbReference type="Pfam" id="PF13505">
    <property type="entry name" value="OMP_b-brl"/>
    <property type="match status" value="1"/>
</dbReference>
<evidence type="ECO:0000313" key="5">
    <source>
        <dbReference type="Proteomes" id="UP000193100"/>
    </source>
</evidence>
<dbReference type="GeneID" id="77258182"/>
<feature type="chain" id="PRO_5012438998" evidence="2">
    <location>
        <begin position="24"/>
        <end position="228"/>
    </location>
</feature>
<name>A0A1W6KFW8_9GAMM</name>
<evidence type="ECO:0000256" key="1">
    <source>
        <dbReference type="ARBA" id="ARBA00022729"/>
    </source>
</evidence>
<dbReference type="Gene3D" id="2.40.160.20">
    <property type="match status" value="1"/>
</dbReference>
<geneLocation type="plasmid" evidence="5">
    <name>psmr5</name>
</geneLocation>
<gene>
    <name evidence="4" type="ORF">MARSALSMR5_04290</name>
</gene>
<evidence type="ECO:0000256" key="2">
    <source>
        <dbReference type="SAM" id="SignalP"/>
    </source>
</evidence>
<reference evidence="4 5" key="1">
    <citation type="submission" date="2017-04" db="EMBL/GenBank/DDBJ databases">
        <title>Genome Sequence of Marinobacter salarius strain SMR5 Isolated from a culture of the Diatom Skeletonema marinoi.</title>
        <authorList>
            <person name="Topel M."/>
            <person name="Pinder M.I.M."/>
            <person name="Johansson O.N."/>
            <person name="Kourtchenko O."/>
            <person name="Godhe A."/>
            <person name="Clarke A.K."/>
        </authorList>
    </citation>
    <scope>NUCLEOTIDE SEQUENCE [LARGE SCALE GENOMIC DNA]</scope>
    <source>
        <strain evidence="4 5">SMR5</strain>
        <plasmid evidence="5">Plasmid psmr5</plasmid>
    </source>
</reference>
<dbReference type="InterPro" id="IPR027385">
    <property type="entry name" value="Beta-barrel_OMP"/>
</dbReference>
<dbReference type="Proteomes" id="UP000193100">
    <property type="component" value="Plasmid pSMR5"/>
</dbReference>
<dbReference type="AlphaFoldDB" id="A0A1W6KFW8"/>
<evidence type="ECO:0000259" key="3">
    <source>
        <dbReference type="Pfam" id="PF13505"/>
    </source>
</evidence>
<protein>
    <submittedName>
        <fullName evidence="4">Outer membrane protein beta-barrel domain protein</fullName>
    </submittedName>
</protein>
<dbReference type="InterPro" id="IPR011250">
    <property type="entry name" value="OMP/PagP_B-barrel"/>
</dbReference>
<sequence>MFKKTAIAASLIAGSFFAHQATAADTVFYTGLNAGWNATEFELEQVGSMSGNPYTSQETLSASGPAYGGVLGMKFPISTGFIGIEANISDSGAEFEREETLNGSTILDQVISSDLGYGLTGILAFNVNAHSQIYGLAGYKVTTFEYKVATRNTGSGNVTSDSNDDSLGGIKVGIGYETALTSSMSARFEWATTMYDSEEFDVETSNGTVNTALEATESRVTVGIIGHF</sequence>
<dbReference type="SUPFAM" id="SSF56925">
    <property type="entry name" value="OMPA-like"/>
    <property type="match status" value="1"/>
</dbReference>
<dbReference type="RefSeq" id="WP_085682257.1">
    <property type="nucleotide sequence ID" value="NZ_CP020932.1"/>
</dbReference>
<accession>A0A1W6KFW8</accession>
<proteinExistence type="predicted"/>
<keyword evidence="4" id="KW-0614">Plasmid</keyword>
<feature type="signal peptide" evidence="2">
    <location>
        <begin position="1"/>
        <end position="23"/>
    </location>
</feature>
<dbReference type="EMBL" id="CP020932">
    <property type="protein sequence ID" value="ARM86307.1"/>
    <property type="molecule type" value="Genomic_DNA"/>
</dbReference>
<feature type="domain" description="Outer membrane protein beta-barrel" evidence="3">
    <location>
        <begin position="10"/>
        <end position="206"/>
    </location>
</feature>
<keyword evidence="1 2" id="KW-0732">Signal</keyword>
<evidence type="ECO:0000313" key="4">
    <source>
        <dbReference type="EMBL" id="ARM86307.1"/>
    </source>
</evidence>
<organism evidence="4 5">
    <name type="scientific">Marinobacter salarius</name>
    <dbReference type="NCBI Taxonomy" id="1420917"/>
    <lineage>
        <taxon>Bacteria</taxon>
        <taxon>Pseudomonadati</taxon>
        <taxon>Pseudomonadota</taxon>
        <taxon>Gammaproteobacteria</taxon>
        <taxon>Pseudomonadales</taxon>
        <taxon>Marinobacteraceae</taxon>
        <taxon>Marinobacter</taxon>
    </lineage>
</organism>